<evidence type="ECO:0000256" key="7">
    <source>
        <dbReference type="ARBA" id="ARBA00022989"/>
    </source>
</evidence>
<dbReference type="InterPro" id="IPR017871">
    <property type="entry name" value="ABC_transporter-like_CS"/>
</dbReference>
<evidence type="ECO:0000256" key="2">
    <source>
        <dbReference type="ARBA" id="ARBA00022448"/>
    </source>
</evidence>
<feature type="domain" description="ABC transmembrane type-1" evidence="11">
    <location>
        <begin position="24"/>
        <end position="242"/>
    </location>
</feature>
<evidence type="ECO:0000256" key="5">
    <source>
        <dbReference type="ARBA" id="ARBA00022741"/>
    </source>
</evidence>
<dbReference type="Gene3D" id="3.40.50.300">
    <property type="entry name" value="P-loop containing nucleotide triphosphate hydrolases"/>
    <property type="match status" value="1"/>
</dbReference>
<evidence type="ECO:0000256" key="6">
    <source>
        <dbReference type="ARBA" id="ARBA00022840"/>
    </source>
</evidence>
<dbReference type="PROSITE" id="PS50893">
    <property type="entry name" value="ABC_TRANSPORTER_2"/>
    <property type="match status" value="1"/>
</dbReference>
<dbReference type="GO" id="GO:0005886">
    <property type="term" value="C:plasma membrane"/>
    <property type="evidence" value="ECO:0007669"/>
    <property type="project" value="UniProtKB-SubCell"/>
</dbReference>
<keyword evidence="8 9" id="KW-0472">Membrane</keyword>
<keyword evidence="2" id="KW-0813">Transport</keyword>
<feature type="transmembrane region" description="Helical" evidence="9">
    <location>
        <begin position="260"/>
        <end position="280"/>
    </location>
</feature>
<keyword evidence="5" id="KW-0547">Nucleotide-binding</keyword>
<dbReference type="InterPro" id="IPR039421">
    <property type="entry name" value="Type_1_exporter"/>
</dbReference>
<feature type="transmembrane region" description="Helical" evidence="9">
    <location>
        <begin position="167"/>
        <end position="186"/>
    </location>
</feature>
<dbReference type="KEGG" id="ibu:IB211_01908"/>
<evidence type="ECO:0000259" key="11">
    <source>
        <dbReference type="PROSITE" id="PS50929"/>
    </source>
</evidence>
<dbReference type="EMBL" id="CP011307">
    <property type="protein sequence ID" value="ALP94299.1"/>
    <property type="molecule type" value="Genomic_DNA"/>
</dbReference>
<evidence type="ECO:0000313" key="12">
    <source>
        <dbReference type="EMBL" id="ALP94299.1"/>
    </source>
</evidence>
<name>A0A0S2W4P8_9FIRM</name>
<dbReference type="SUPFAM" id="SSF52540">
    <property type="entry name" value="P-loop containing nucleoside triphosphate hydrolases"/>
    <property type="match status" value="1"/>
</dbReference>
<gene>
    <name evidence="12" type="ORF">IB211_01908</name>
</gene>
<dbReference type="Gene3D" id="1.20.1560.10">
    <property type="entry name" value="ABC transporter type 1, transmembrane domain"/>
    <property type="match status" value="1"/>
</dbReference>
<dbReference type="InterPro" id="IPR011527">
    <property type="entry name" value="ABC1_TM_dom"/>
</dbReference>
<dbReference type="InterPro" id="IPR036640">
    <property type="entry name" value="ABC1_TM_sf"/>
</dbReference>
<evidence type="ECO:0000256" key="8">
    <source>
        <dbReference type="ARBA" id="ARBA00023136"/>
    </source>
</evidence>
<evidence type="ECO:0000256" key="3">
    <source>
        <dbReference type="ARBA" id="ARBA00022475"/>
    </source>
</evidence>
<evidence type="ECO:0000256" key="4">
    <source>
        <dbReference type="ARBA" id="ARBA00022692"/>
    </source>
</evidence>
<reference evidence="13" key="2">
    <citation type="submission" date="2015-04" db="EMBL/GenBank/DDBJ databases">
        <title>A butyrogenic pathway from the amino acid lysine in a human gut commensal.</title>
        <authorList>
            <person name="de Vos W.M."/>
            <person name="Bui N.T.P."/>
            <person name="Plugge C.M."/>
            <person name="Ritari J."/>
        </authorList>
    </citation>
    <scope>NUCLEOTIDE SEQUENCE [LARGE SCALE GENOMIC DNA]</scope>
    <source>
        <strain evidence="13">AF211</strain>
    </source>
</reference>
<keyword evidence="6 12" id="KW-0067">ATP-binding</keyword>
<keyword evidence="4 9" id="KW-0812">Transmembrane</keyword>
<keyword evidence="13" id="KW-1185">Reference proteome</keyword>
<evidence type="ECO:0000313" key="13">
    <source>
        <dbReference type="Proteomes" id="UP000064844"/>
    </source>
</evidence>
<dbReference type="GO" id="GO:0034040">
    <property type="term" value="F:ATPase-coupled lipid transmembrane transporter activity"/>
    <property type="evidence" value="ECO:0007669"/>
    <property type="project" value="TreeGrafter"/>
</dbReference>
<feature type="transmembrane region" description="Helical" evidence="9">
    <location>
        <begin position="143"/>
        <end position="161"/>
    </location>
</feature>
<dbReference type="PROSITE" id="PS50929">
    <property type="entry name" value="ABC_TM1F"/>
    <property type="match status" value="1"/>
</dbReference>
<feature type="transmembrane region" description="Helical" evidence="9">
    <location>
        <begin position="21"/>
        <end position="47"/>
    </location>
</feature>
<dbReference type="GO" id="GO:0005524">
    <property type="term" value="F:ATP binding"/>
    <property type="evidence" value="ECO:0007669"/>
    <property type="project" value="UniProtKB-KW"/>
</dbReference>
<dbReference type="Pfam" id="PF00664">
    <property type="entry name" value="ABC_membrane"/>
    <property type="match status" value="1"/>
</dbReference>
<feature type="domain" description="ABC transporter" evidence="10">
    <location>
        <begin position="349"/>
        <end position="584"/>
    </location>
</feature>
<dbReference type="GO" id="GO:0140359">
    <property type="term" value="F:ABC-type transporter activity"/>
    <property type="evidence" value="ECO:0007669"/>
    <property type="project" value="InterPro"/>
</dbReference>
<dbReference type="AlphaFoldDB" id="A0A0S2W4P8"/>
<dbReference type="SMART" id="SM00382">
    <property type="entry name" value="AAA"/>
    <property type="match status" value="1"/>
</dbReference>
<dbReference type="PANTHER" id="PTHR24221:SF397">
    <property type="entry name" value="ABC TRANSPORTER, ATP-BINDING TRANSMEMBRANE PROTEIN"/>
    <property type="match status" value="1"/>
</dbReference>
<dbReference type="InterPro" id="IPR027417">
    <property type="entry name" value="P-loop_NTPase"/>
</dbReference>
<feature type="transmembrane region" description="Helical" evidence="9">
    <location>
        <begin position="292"/>
        <end position="311"/>
    </location>
</feature>
<dbReference type="Pfam" id="PF00005">
    <property type="entry name" value="ABC_tran"/>
    <property type="match status" value="1"/>
</dbReference>
<dbReference type="PATRIC" id="fig|1297617.4.peg.1969"/>
<dbReference type="RefSeq" id="WP_058117867.1">
    <property type="nucleotide sequence ID" value="NZ_CP011307.1"/>
</dbReference>
<dbReference type="InterPro" id="IPR003593">
    <property type="entry name" value="AAA+_ATPase"/>
</dbReference>
<feature type="transmembrane region" description="Helical" evidence="9">
    <location>
        <begin position="67"/>
        <end position="93"/>
    </location>
</feature>
<dbReference type="PROSITE" id="PS00211">
    <property type="entry name" value="ABC_TRANSPORTER_1"/>
    <property type="match status" value="1"/>
</dbReference>
<sequence>MAQRKKSDVAVLLDYAGSHRGLTFLGLALSAVSMLLSMAPYLCIWLAARDLIAAAPDWTEARSVAQYGWMAFAFAVGGILVYFAALMCTHLAAFRTASTIRKRGVARVMRAPLGFFDANASGLIRGRLDAAAADTETLLAHNLADIVGTITLFLAMLVMMFVFDWRMGAACLLAAVISIIAMFSMMGGKNAKLMAEYQAAQDRMTKAGTEYVRGIPVVKIFQQTVYSFKAFQQAIEDYSDKSEYYQANVCRAPQSVNLTFTEGAFVFLVPAVLFLAPGALASGDFAGFITNFAFYAVFSAIISTALAKIMFAASGMMLAGTALGRIDQVMCTPELAAPAHPQTPRDSRVEFEDVSFTYDGAETPALSHVTFTAEPGQTVALVGPSGGGKTTAASLIPRFWDVTSGAVKVGGVDVRQIDPHVLMDQIAFVFQNSRLFKTSILENVRASRPEADREQVRSALMAAQCGDILEKLPQGMDTQIGSEGTYLSGGEQQRIALARAILKDAPIVVLDEATAFADPENEALIQKAFSELTRGRTVIMIAHRLSTVVGADKIIVLEEGRIAEQGTHEALTAAGGLYARMWADYNQAVQWKITSEQ</sequence>
<proteinExistence type="predicted"/>
<dbReference type="FunFam" id="3.40.50.300:FF:000221">
    <property type="entry name" value="Multidrug ABC transporter ATP-binding protein"/>
    <property type="match status" value="1"/>
</dbReference>
<reference evidence="12 13" key="1">
    <citation type="journal article" date="2015" name="Nat. Commun.">
        <title>Production of butyrate from lysine and the Amadori product fructoselysine by a human gut commensal.</title>
        <authorList>
            <person name="Bui T.P."/>
            <person name="Ritari J."/>
            <person name="Boeren S."/>
            <person name="de Waard P."/>
            <person name="Plugge C.M."/>
            <person name="de Vos W.M."/>
        </authorList>
    </citation>
    <scope>NUCLEOTIDE SEQUENCE [LARGE SCALE GENOMIC DNA]</scope>
    <source>
        <strain evidence="12 13">AF211</strain>
    </source>
</reference>
<keyword evidence="3" id="KW-1003">Cell membrane</keyword>
<evidence type="ECO:0000256" key="1">
    <source>
        <dbReference type="ARBA" id="ARBA00004651"/>
    </source>
</evidence>
<comment type="subcellular location">
    <subcellularLocation>
        <location evidence="1">Cell membrane</location>
        <topology evidence="1">Multi-pass membrane protein</topology>
    </subcellularLocation>
</comment>
<dbReference type="GO" id="GO:0016887">
    <property type="term" value="F:ATP hydrolysis activity"/>
    <property type="evidence" value="ECO:0007669"/>
    <property type="project" value="InterPro"/>
</dbReference>
<dbReference type="PANTHER" id="PTHR24221">
    <property type="entry name" value="ATP-BINDING CASSETTE SUB-FAMILY B"/>
    <property type="match status" value="1"/>
</dbReference>
<dbReference type="InterPro" id="IPR003439">
    <property type="entry name" value="ABC_transporter-like_ATP-bd"/>
</dbReference>
<evidence type="ECO:0000259" key="10">
    <source>
        <dbReference type="PROSITE" id="PS50893"/>
    </source>
</evidence>
<protein>
    <submittedName>
        <fullName evidence="12">ABC transporter ATP-binding protein</fullName>
    </submittedName>
</protein>
<dbReference type="SUPFAM" id="SSF90123">
    <property type="entry name" value="ABC transporter transmembrane region"/>
    <property type="match status" value="1"/>
</dbReference>
<organism evidence="12 13">
    <name type="scientific">Intestinimonas butyriciproducens</name>
    <dbReference type="NCBI Taxonomy" id="1297617"/>
    <lineage>
        <taxon>Bacteria</taxon>
        <taxon>Bacillati</taxon>
        <taxon>Bacillota</taxon>
        <taxon>Clostridia</taxon>
        <taxon>Eubacteriales</taxon>
        <taxon>Intestinimonas</taxon>
    </lineage>
</organism>
<evidence type="ECO:0000256" key="9">
    <source>
        <dbReference type="SAM" id="Phobius"/>
    </source>
</evidence>
<accession>A0A0S2W4P8</accession>
<keyword evidence="7 9" id="KW-1133">Transmembrane helix</keyword>
<dbReference type="Proteomes" id="UP000064844">
    <property type="component" value="Chromosome"/>
</dbReference>
<dbReference type="STRING" id="1297617.IB211_01908"/>